<dbReference type="AlphaFoldDB" id="A0A1G2T6J0"/>
<dbReference type="Proteomes" id="UP000179264">
    <property type="component" value="Unassembled WGS sequence"/>
</dbReference>
<evidence type="ECO:0000313" key="6">
    <source>
        <dbReference type="EMBL" id="OHA92782.1"/>
    </source>
</evidence>
<evidence type="ECO:0000256" key="2">
    <source>
        <dbReference type="ARBA" id="ARBA00022980"/>
    </source>
</evidence>
<keyword evidence="5" id="KW-0699">rRNA-binding</keyword>
<comment type="similarity">
    <text evidence="1 5">Belongs to the universal ribosomal protein uL10 family.</text>
</comment>
<accession>A0A1G2T6J0</accession>
<dbReference type="GO" id="GO:1990904">
    <property type="term" value="C:ribonucleoprotein complex"/>
    <property type="evidence" value="ECO:0007669"/>
    <property type="project" value="UniProtKB-KW"/>
</dbReference>
<dbReference type="PANTHER" id="PTHR11560">
    <property type="entry name" value="39S RIBOSOMAL PROTEIN L10, MITOCHONDRIAL"/>
    <property type="match status" value="1"/>
</dbReference>
<dbReference type="InterPro" id="IPR001790">
    <property type="entry name" value="Ribosomal_uL10"/>
</dbReference>
<dbReference type="GO" id="GO:0006412">
    <property type="term" value="P:translation"/>
    <property type="evidence" value="ECO:0007669"/>
    <property type="project" value="UniProtKB-UniRule"/>
</dbReference>
<evidence type="ECO:0000256" key="3">
    <source>
        <dbReference type="ARBA" id="ARBA00023274"/>
    </source>
</evidence>
<evidence type="ECO:0000256" key="4">
    <source>
        <dbReference type="ARBA" id="ARBA00035202"/>
    </source>
</evidence>
<keyword evidence="5" id="KW-0694">RNA-binding</keyword>
<evidence type="ECO:0000313" key="7">
    <source>
        <dbReference type="Proteomes" id="UP000179264"/>
    </source>
</evidence>
<dbReference type="InterPro" id="IPR022973">
    <property type="entry name" value="Ribosomal_uL10_bac"/>
</dbReference>
<dbReference type="GO" id="GO:0005840">
    <property type="term" value="C:ribosome"/>
    <property type="evidence" value="ECO:0007669"/>
    <property type="project" value="UniProtKB-KW"/>
</dbReference>
<comment type="function">
    <text evidence="5">Forms part of the ribosomal stalk, playing a central role in the interaction of the ribosome with GTP-bound translation factors.</text>
</comment>
<dbReference type="Pfam" id="PF00466">
    <property type="entry name" value="Ribosomal_L10"/>
    <property type="match status" value="1"/>
</dbReference>
<dbReference type="InterPro" id="IPR043141">
    <property type="entry name" value="Ribosomal_uL10-like_sf"/>
</dbReference>
<reference evidence="6 7" key="1">
    <citation type="journal article" date="2016" name="Nat. Commun.">
        <title>Thousands of microbial genomes shed light on interconnected biogeochemical processes in an aquifer system.</title>
        <authorList>
            <person name="Anantharaman K."/>
            <person name="Brown C.T."/>
            <person name="Hug L.A."/>
            <person name="Sharon I."/>
            <person name="Castelle C.J."/>
            <person name="Probst A.J."/>
            <person name="Thomas B.C."/>
            <person name="Singh A."/>
            <person name="Wilkins M.J."/>
            <person name="Karaoz U."/>
            <person name="Brodie E.L."/>
            <person name="Williams K.H."/>
            <person name="Hubbard S.S."/>
            <person name="Banfield J.F."/>
        </authorList>
    </citation>
    <scope>NUCLEOTIDE SEQUENCE [LARGE SCALE GENOMIC DNA]</scope>
</reference>
<name>A0A1G2T6J0_9BACT</name>
<dbReference type="HAMAP" id="MF_00362">
    <property type="entry name" value="Ribosomal_uL10"/>
    <property type="match status" value="1"/>
</dbReference>
<dbReference type="SUPFAM" id="SSF160369">
    <property type="entry name" value="Ribosomal protein L10-like"/>
    <property type="match status" value="1"/>
</dbReference>
<organism evidence="6 7">
    <name type="scientific">Candidatus Zambryskibacteria bacterium RIFCSPHIGHO2_02_38_10.5</name>
    <dbReference type="NCBI Taxonomy" id="1802742"/>
    <lineage>
        <taxon>Bacteria</taxon>
        <taxon>Candidatus Zambryskiibacteriota</taxon>
    </lineage>
</organism>
<dbReference type="GO" id="GO:0070180">
    <property type="term" value="F:large ribosomal subunit rRNA binding"/>
    <property type="evidence" value="ECO:0007669"/>
    <property type="project" value="UniProtKB-UniRule"/>
</dbReference>
<keyword evidence="3 5" id="KW-0687">Ribonucleoprotein</keyword>
<proteinExistence type="inferred from homology"/>
<dbReference type="EMBL" id="MHVL01000037">
    <property type="protein sequence ID" value="OHA92782.1"/>
    <property type="molecule type" value="Genomic_DNA"/>
</dbReference>
<dbReference type="Gene3D" id="3.30.70.1730">
    <property type="match status" value="1"/>
</dbReference>
<protein>
    <recommendedName>
        <fullName evidence="4 5">Large ribosomal subunit protein uL10</fullName>
    </recommendedName>
</protein>
<keyword evidence="2 5" id="KW-0689">Ribosomal protein</keyword>
<comment type="subunit">
    <text evidence="5">Part of the ribosomal stalk of the 50S ribosomal subunit. The N-terminus interacts with L11 and the large rRNA to form the base of the stalk. The C-terminus forms an elongated spine to which L12 dimers bind in a sequential fashion forming a multimeric L10(L12)X complex.</text>
</comment>
<dbReference type="NCBIfam" id="NF000955">
    <property type="entry name" value="PRK00099.1-1"/>
    <property type="match status" value="1"/>
</dbReference>
<dbReference type="CDD" id="cd05797">
    <property type="entry name" value="Ribosomal_L10"/>
    <property type="match status" value="1"/>
</dbReference>
<gene>
    <name evidence="5" type="primary">rplJ</name>
    <name evidence="6" type="ORF">A2W58_02490</name>
</gene>
<evidence type="ECO:0000256" key="5">
    <source>
        <dbReference type="HAMAP-Rule" id="MF_00362"/>
    </source>
</evidence>
<evidence type="ECO:0000256" key="1">
    <source>
        <dbReference type="ARBA" id="ARBA00008889"/>
    </source>
</evidence>
<sequence length="163" mass="17560">MAISKEKKSEILSKLKKIVEDSVSIVFINFHSLPVTESSGIRKALREKGIGYTIAKKTLTKKALAEGGIAGEMPDMPGELGIVYGTDSIEPARGVYEFQKKLAEKLQIVGGVFEGKFMNQAEMLVIAQIPGLKTLQAQFVNLINSPIQGLAIALNAIAQVKSS</sequence>
<dbReference type="InterPro" id="IPR047865">
    <property type="entry name" value="Ribosomal_uL10_bac_type"/>
</dbReference>
<comment type="caution">
    <text evidence="6">The sequence shown here is derived from an EMBL/GenBank/DDBJ whole genome shotgun (WGS) entry which is preliminary data.</text>
</comment>